<evidence type="ECO:0000313" key="3">
    <source>
        <dbReference type="EMBL" id="MFD1314497.1"/>
    </source>
</evidence>
<dbReference type="Pfam" id="PF04892">
    <property type="entry name" value="VanZ"/>
    <property type="match status" value="1"/>
</dbReference>
<reference evidence="4" key="1">
    <citation type="journal article" date="2019" name="Int. J. Syst. Evol. Microbiol.">
        <title>The Global Catalogue of Microorganisms (GCM) 10K type strain sequencing project: providing services to taxonomists for standard genome sequencing and annotation.</title>
        <authorList>
            <consortium name="The Broad Institute Genomics Platform"/>
            <consortium name="The Broad Institute Genome Sequencing Center for Infectious Disease"/>
            <person name="Wu L."/>
            <person name="Ma J."/>
        </authorList>
    </citation>
    <scope>NUCLEOTIDE SEQUENCE [LARGE SCALE GENOMIC DNA]</scope>
    <source>
        <strain evidence="4">CCUG 61485</strain>
    </source>
</reference>
<keyword evidence="1" id="KW-0472">Membrane</keyword>
<dbReference type="Proteomes" id="UP001597201">
    <property type="component" value="Unassembled WGS sequence"/>
</dbReference>
<dbReference type="PANTHER" id="PTHR28008">
    <property type="entry name" value="DOMAIN PROTEIN, PUTATIVE (AFU_ORTHOLOGUE AFUA_3G10980)-RELATED"/>
    <property type="match status" value="1"/>
</dbReference>
<feature type="transmembrane region" description="Helical" evidence="1">
    <location>
        <begin position="107"/>
        <end position="127"/>
    </location>
</feature>
<evidence type="ECO:0000313" key="4">
    <source>
        <dbReference type="Proteomes" id="UP001597201"/>
    </source>
</evidence>
<proteinExistence type="predicted"/>
<feature type="transmembrane region" description="Helical" evidence="1">
    <location>
        <begin position="12"/>
        <end position="27"/>
    </location>
</feature>
<keyword evidence="4" id="KW-1185">Reference proteome</keyword>
<dbReference type="InterPro" id="IPR006976">
    <property type="entry name" value="VanZ-like"/>
</dbReference>
<dbReference type="RefSeq" id="WP_377176156.1">
    <property type="nucleotide sequence ID" value="NZ_JBHTMY010000002.1"/>
</dbReference>
<dbReference type="PANTHER" id="PTHR28008:SF1">
    <property type="entry name" value="DOMAIN PROTEIN, PUTATIVE (AFU_ORTHOLOGUE AFUA_3G10980)-RELATED"/>
    <property type="match status" value="1"/>
</dbReference>
<feature type="domain" description="VanZ-like" evidence="2">
    <location>
        <begin position="51"/>
        <end position="123"/>
    </location>
</feature>
<keyword evidence="1" id="KW-1133">Transmembrane helix</keyword>
<comment type="caution">
    <text evidence="3">The sequence shown here is derived from an EMBL/GenBank/DDBJ whole genome shotgun (WGS) entry which is preliminary data.</text>
</comment>
<name>A0ABW3XZS1_9FLAO</name>
<feature type="transmembrane region" description="Helical" evidence="1">
    <location>
        <begin position="75"/>
        <end position="95"/>
    </location>
</feature>
<accession>A0ABW3XZS1</accession>
<organism evidence="3 4">
    <name type="scientific">Namhaeicola litoreus</name>
    <dbReference type="NCBI Taxonomy" id="1052145"/>
    <lineage>
        <taxon>Bacteria</taxon>
        <taxon>Pseudomonadati</taxon>
        <taxon>Bacteroidota</taxon>
        <taxon>Flavobacteriia</taxon>
        <taxon>Flavobacteriales</taxon>
        <taxon>Flavobacteriaceae</taxon>
        <taxon>Namhaeicola</taxon>
    </lineage>
</organism>
<keyword evidence="1" id="KW-0812">Transmembrane</keyword>
<feature type="transmembrane region" description="Helical" evidence="1">
    <location>
        <begin position="47"/>
        <end position="63"/>
    </location>
</feature>
<dbReference type="NCBIfam" id="NF037970">
    <property type="entry name" value="vanZ_1"/>
    <property type="match status" value="1"/>
</dbReference>
<dbReference type="EMBL" id="JBHTMY010000002">
    <property type="protein sequence ID" value="MFD1314497.1"/>
    <property type="molecule type" value="Genomic_DNA"/>
</dbReference>
<evidence type="ECO:0000256" key="1">
    <source>
        <dbReference type="SAM" id="Phobius"/>
    </source>
</evidence>
<gene>
    <name evidence="3" type="ORF">ACFQ39_02625</name>
</gene>
<sequence length="129" mass="15033">MLQHIKKLLEHNALYIAIAITTFIAYLSLSSESKIDLGFTFKSKDKLYHTLAYFTLTFAWLFAFRNKYQNNKFKILTLCALTFYGIILEVLQGTLTNYRTSDLYDAIANFLGVILGIFAFNIFLKWYNQ</sequence>
<evidence type="ECO:0000259" key="2">
    <source>
        <dbReference type="Pfam" id="PF04892"/>
    </source>
</evidence>
<protein>
    <submittedName>
        <fullName evidence="3">VanZ family protein</fullName>
    </submittedName>
</protein>